<reference evidence="1 2" key="2">
    <citation type="journal article" date="2016" name="Sci. Rep.">
        <title>A novel serine protease, Sep1, from Bacillus firmus DS-1 has nematicidal activity and degrades multiple intestinal-associated nematode proteins.</title>
        <authorList>
            <person name="Geng C."/>
            <person name="Nie X."/>
            <person name="Tang Z."/>
            <person name="Zhang Y."/>
            <person name="Lin J."/>
            <person name="Sun M."/>
            <person name="Peng D."/>
        </authorList>
    </citation>
    <scope>NUCLEOTIDE SEQUENCE [LARGE SCALE GENOMIC DNA]</scope>
    <source>
        <strain evidence="1 2">DS1</strain>
    </source>
</reference>
<proteinExistence type="predicted"/>
<dbReference type="AlphaFoldDB" id="W7KYM9"/>
<evidence type="ECO:0000313" key="2">
    <source>
        <dbReference type="Proteomes" id="UP000019270"/>
    </source>
</evidence>
<dbReference type="Proteomes" id="UP000019270">
    <property type="component" value="Unassembled WGS sequence"/>
</dbReference>
<organism evidence="1 2">
    <name type="scientific">Cytobacillus firmus DS1</name>
    <dbReference type="NCBI Taxonomy" id="1307436"/>
    <lineage>
        <taxon>Bacteria</taxon>
        <taxon>Bacillati</taxon>
        <taxon>Bacillota</taxon>
        <taxon>Bacilli</taxon>
        <taxon>Bacillales</taxon>
        <taxon>Bacillaceae</taxon>
        <taxon>Cytobacillus</taxon>
    </lineage>
</organism>
<sequence>MTPILPKAAAFGRAMIMLTKPSLSWGPQAQDEPPGKAFFAILGDLACDLEGVGAGARHLPTFKNYRLPYFQRKNRR</sequence>
<gene>
    <name evidence="1" type="ORF">PBF_24211</name>
</gene>
<protein>
    <submittedName>
        <fullName evidence="1">Uncharacterized protein</fullName>
    </submittedName>
</protein>
<evidence type="ECO:0000313" key="1">
    <source>
        <dbReference type="EMBL" id="EWG08441.1"/>
    </source>
</evidence>
<dbReference type="EMBL" id="APVL01000043">
    <property type="protein sequence ID" value="EWG08441.1"/>
    <property type="molecule type" value="Genomic_DNA"/>
</dbReference>
<name>W7KYM9_CYTFI</name>
<accession>W7KYM9</accession>
<reference evidence="2" key="1">
    <citation type="submission" date="2013-03" db="EMBL/GenBank/DDBJ databases">
        <title>Draft genome sequence of Bacillus firmus DS1.</title>
        <authorList>
            <person name="Peng D."/>
            <person name="Zhu L."/>
            <person name="Sun M."/>
        </authorList>
    </citation>
    <scope>NUCLEOTIDE SEQUENCE [LARGE SCALE GENOMIC DNA]</scope>
    <source>
        <strain evidence="2">DS1</strain>
    </source>
</reference>
<comment type="caution">
    <text evidence="1">The sequence shown here is derived from an EMBL/GenBank/DDBJ whole genome shotgun (WGS) entry which is preliminary data.</text>
</comment>